<dbReference type="EMBL" id="CAJVCH010558201">
    <property type="protein sequence ID" value="CAG7830940.1"/>
    <property type="molecule type" value="Genomic_DNA"/>
</dbReference>
<dbReference type="AlphaFoldDB" id="A0A8J2PP88"/>
<comment type="caution">
    <text evidence="1">The sequence shown here is derived from an EMBL/GenBank/DDBJ whole genome shotgun (WGS) entry which is preliminary data.</text>
</comment>
<feature type="non-terminal residue" evidence="1">
    <location>
        <position position="1"/>
    </location>
</feature>
<accession>A0A8J2PP88</accession>
<protein>
    <submittedName>
        <fullName evidence="1">Uncharacterized protein</fullName>
    </submittedName>
</protein>
<sequence length="26" mass="2958">TGVLHKRKILYTIMTPRLRTNSPGCT</sequence>
<organism evidence="1 2">
    <name type="scientific">Allacma fusca</name>
    <dbReference type="NCBI Taxonomy" id="39272"/>
    <lineage>
        <taxon>Eukaryota</taxon>
        <taxon>Metazoa</taxon>
        <taxon>Ecdysozoa</taxon>
        <taxon>Arthropoda</taxon>
        <taxon>Hexapoda</taxon>
        <taxon>Collembola</taxon>
        <taxon>Symphypleona</taxon>
        <taxon>Sminthuridae</taxon>
        <taxon>Allacma</taxon>
    </lineage>
</organism>
<name>A0A8J2PP88_9HEXA</name>
<dbReference type="Proteomes" id="UP000708208">
    <property type="component" value="Unassembled WGS sequence"/>
</dbReference>
<keyword evidence="2" id="KW-1185">Reference proteome</keyword>
<proteinExistence type="predicted"/>
<reference evidence="1" key="1">
    <citation type="submission" date="2021-06" db="EMBL/GenBank/DDBJ databases">
        <authorList>
            <person name="Hodson N. C."/>
            <person name="Mongue J. A."/>
            <person name="Jaron S. K."/>
        </authorList>
    </citation>
    <scope>NUCLEOTIDE SEQUENCE</scope>
</reference>
<gene>
    <name evidence="1" type="ORF">AFUS01_LOCUS40707</name>
</gene>
<evidence type="ECO:0000313" key="1">
    <source>
        <dbReference type="EMBL" id="CAG7830940.1"/>
    </source>
</evidence>
<evidence type="ECO:0000313" key="2">
    <source>
        <dbReference type="Proteomes" id="UP000708208"/>
    </source>
</evidence>